<evidence type="ECO:0000256" key="1">
    <source>
        <dbReference type="SAM" id="SignalP"/>
    </source>
</evidence>
<name>A0ABY4JVZ5_9GAMM</name>
<protein>
    <submittedName>
        <fullName evidence="2">Uncharacterized protein</fullName>
    </submittedName>
</protein>
<evidence type="ECO:0000313" key="2">
    <source>
        <dbReference type="EMBL" id="UPO23179.1"/>
    </source>
</evidence>
<evidence type="ECO:0000313" key="3">
    <source>
        <dbReference type="Proteomes" id="UP000831422"/>
    </source>
</evidence>
<accession>A0ABY4JVZ5</accession>
<feature type="chain" id="PRO_5046368105" evidence="1">
    <location>
        <begin position="18"/>
        <end position="283"/>
    </location>
</feature>
<dbReference type="EMBL" id="CP096120">
    <property type="protein sequence ID" value="UPO23179.1"/>
    <property type="molecule type" value="Genomic_DNA"/>
</dbReference>
<organism evidence="2 3">
    <name type="scientific">Acinetobacter portensis</name>
    <dbReference type="NCBI Taxonomy" id="1839785"/>
    <lineage>
        <taxon>Bacteria</taxon>
        <taxon>Pseudomonadati</taxon>
        <taxon>Pseudomonadota</taxon>
        <taxon>Gammaproteobacteria</taxon>
        <taxon>Moraxellales</taxon>
        <taxon>Moraxellaceae</taxon>
        <taxon>Acinetobacter</taxon>
    </lineage>
</organism>
<dbReference type="Proteomes" id="UP000831422">
    <property type="component" value="Chromosome"/>
</dbReference>
<reference evidence="2 3" key="1">
    <citation type="submission" date="2022-04" db="EMBL/GenBank/DDBJ databases">
        <title>Occurrence of NDM-1-producing Shewanella putrefaciens and Acinetobacter portensis in a dairy farm from China.</title>
        <authorList>
            <person name="Li R."/>
            <person name="Zhang L."/>
        </authorList>
    </citation>
    <scope>NUCLEOTIDE SEQUENCE [LARGE SCALE GENOMIC DNA]</scope>
    <source>
        <strain evidence="2 3">JNE5</strain>
    </source>
</reference>
<gene>
    <name evidence="2" type="ORF">MZO21_12170</name>
</gene>
<keyword evidence="3" id="KW-1185">Reference proteome</keyword>
<keyword evidence="1" id="KW-0732">Signal</keyword>
<proteinExistence type="predicted"/>
<sequence>MKKLLLSLALSSSALFAAPMATANPQFSTLQMAQVQLDNLSFKNIMRQFYSGQMSRGYVDDEELSKMPHVTLGQADEDENTTVALMHPVIEYKNNAKESRYLVMIEKIQVGSEGNVVSCHACTGTADLFSFKKLNNGQYQLVSRSAKDAEFSGSWGRVGLDLEEIAKNLKPLGKNLVGSIFQNGYTSTGTTELWWEALHLPENDYINSYGVADAGADNGGSYEEDSPLYYSYDSRLDVINNGAAYFPLKVTYQGEKPTEDYEQIRKVNYSKLFHFNAIKKEYQ</sequence>
<feature type="signal peptide" evidence="1">
    <location>
        <begin position="1"/>
        <end position="17"/>
    </location>
</feature>
<dbReference type="RefSeq" id="WP_248102577.1">
    <property type="nucleotide sequence ID" value="NZ_CP096120.1"/>
</dbReference>